<evidence type="ECO:0000313" key="3">
    <source>
        <dbReference type="Proteomes" id="UP001556098"/>
    </source>
</evidence>
<feature type="transmembrane region" description="Helical" evidence="1">
    <location>
        <begin position="228"/>
        <end position="247"/>
    </location>
</feature>
<evidence type="ECO:0000313" key="2">
    <source>
        <dbReference type="EMBL" id="MEW9921992.1"/>
    </source>
</evidence>
<organism evidence="2 3">
    <name type="scientific">Sulfitobacter sediminis</name>
    <dbReference type="NCBI Taxonomy" id="3234186"/>
    <lineage>
        <taxon>Bacteria</taxon>
        <taxon>Pseudomonadati</taxon>
        <taxon>Pseudomonadota</taxon>
        <taxon>Alphaproteobacteria</taxon>
        <taxon>Rhodobacterales</taxon>
        <taxon>Roseobacteraceae</taxon>
        <taxon>Sulfitobacter</taxon>
    </lineage>
</organism>
<name>A0ABV3RU12_9RHOB</name>
<evidence type="ECO:0008006" key="4">
    <source>
        <dbReference type="Google" id="ProtNLM"/>
    </source>
</evidence>
<evidence type="ECO:0000256" key="1">
    <source>
        <dbReference type="SAM" id="Phobius"/>
    </source>
</evidence>
<dbReference type="RefSeq" id="WP_367879691.1">
    <property type="nucleotide sequence ID" value="NZ_JBFNXX010000027.1"/>
</dbReference>
<keyword evidence="1" id="KW-1133">Transmembrane helix</keyword>
<accession>A0ABV3RU12</accession>
<sequence>METDRTVRKISMIAQGRVVEPTKLSDYERHVLSNQLYSVHQKIFAGVSAEEFHRHVIEPPSEATSIQLYCAADQNVVGYCAVHRYRRQVHGRNAIVIRAEAGLLPEYRGRGATYGFGILRALIEKLSQPFTRVYYLGTLVHPSSYHLFCKYFRRVYPHPDTETPADIQEIARQLIESFPDPAVLPEDPFVRDVGWVTIESPQEKHLNERLDPPDVQFFKSRNPGFSQGHGLVVLIPITFLNLTGAFLSRLYERALMASGLYRPGL</sequence>
<dbReference type="EMBL" id="JBFNXX010000027">
    <property type="protein sequence ID" value="MEW9921992.1"/>
    <property type="molecule type" value="Genomic_DNA"/>
</dbReference>
<keyword evidence="3" id="KW-1185">Reference proteome</keyword>
<gene>
    <name evidence="2" type="ORF">AB2B41_20500</name>
</gene>
<protein>
    <recommendedName>
        <fullName evidence="4">GNAT family N-acetyltransferase</fullName>
    </recommendedName>
</protein>
<proteinExistence type="predicted"/>
<comment type="caution">
    <text evidence="2">The sequence shown here is derived from an EMBL/GenBank/DDBJ whole genome shotgun (WGS) entry which is preliminary data.</text>
</comment>
<dbReference type="InterPro" id="IPR016181">
    <property type="entry name" value="Acyl_CoA_acyltransferase"/>
</dbReference>
<keyword evidence="1" id="KW-0472">Membrane</keyword>
<reference evidence="2 3" key="1">
    <citation type="submission" date="2024-07" db="EMBL/GenBank/DDBJ databases">
        <title>Marimonas sp.nov., isolated from tidal-flat sediment.</title>
        <authorList>
            <person name="Jayan J.N."/>
            <person name="Lee S.S."/>
        </authorList>
    </citation>
    <scope>NUCLEOTIDE SEQUENCE [LARGE SCALE GENOMIC DNA]</scope>
    <source>
        <strain evidence="2 3">MJW-29</strain>
    </source>
</reference>
<dbReference type="SUPFAM" id="SSF55729">
    <property type="entry name" value="Acyl-CoA N-acyltransferases (Nat)"/>
    <property type="match status" value="1"/>
</dbReference>
<dbReference type="Proteomes" id="UP001556098">
    <property type="component" value="Unassembled WGS sequence"/>
</dbReference>
<keyword evidence="1" id="KW-0812">Transmembrane</keyword>